<organism evidence="2 3">
    <name type="scientific">Novosphingobium piscinae</name>
    <dbReference type="NCBI Taxonomy" id="1507448"/>
    <lineage>
        <taxon>Bacteria</taxon>
        <taxon>Pseudomonadati</taxon>
        <taxon>Pseudomonadota</taxon>
        <taxon>Alphaproteobacteria</taxon>
        <taxon>Sphingomonadales</taxon>
        <taxon>Sphingomonadaceae</taxon>
        <taxon>Novosphingobium</taxon>
    </lineage>
</organism>
<gene>
    <name evidence="2" type="ORF">H7F53_09150</name>
</gene>
<dbReference type="AlphaFoldDB" id="A0A7X1FYN9"/>
<protein>
    <submittedName>
        <fullName evidence="2">Acyl-CoA thioesterase</fullName>
    </submittedName>
</protein>
<dbReference type="SUPFAM" id="SSF54637">
    <property type="entry name" value="Thioesterase/thiol ester dehydrase-isomerase"/>
    <property type="match status" value="1"/>
</dbReference>
<accession>A0A7X1FYN9</accession>
<name>A0A7X1FYN9_9SPHN</name>
<proteinExistence type="predicted"/>
<dbReference type="EMBL" id="JACLAX010000007">
    <property type="protein sequence ID" value="MBC2669309.1"/>
    <property type="molecule type" value="Genomic_DNA"/>
</dbReference>
<keyword evidence="3" id="KW-1185">Reference proteome</keyword>
<sequence>MPFETRVKVRFGDVDAAGIVFYPRYFEILNTAVEDWCEHVLEVDYRAMHVVQRWGIPVVDIAATFAAPSRLGDDLIVRIIPQSLGRSSCRLAAEFSCRGEKRLSMTLVVVCTDLTRMTSMPWPEHVRPRIEAGLAAGVPGGSPDEGSEKEPGL</sequence>
<dbReference type="Pfam" id="PF13279">
    <property type="entry name" value="4HBT_2"/>
    <property type="match status" value="1"/>
</dbReference>
<evidence type="ECO:0000313" key="3">
    <source>
        <dbReference type="Proteomes" id="UP000551327"/>
    </source>
</evidence>
<reference evidence="2 3" key="1">
    <citation type="submission" date="2020-08" db="EMBL/GenBank/DDBJ databases">
        <title>The genome sequence of type strain Novosphingobium piscinae KCTC 42194.</title>
        <authorList>
            <person name="Liu Y."/>
        </authorList>
    </citation>
    <scope>NUCLEOTIDE SEQUENCE [LARGE SCALE GENOMIC DNA]</scope>
    <source>
        <strain evidence="2 3">KCTC 42194</strain>
    </source>
</reference>
<evidence type="ECO:0000256" key="1">
    <source>
        <dbReference type="SAM" id="MobiDB-lite"/>
    </source>
</evidence>
<dbReference type="InterPro" id="IPR029069">
    <property type="entry name" value="HotDog_dom_sf"/>
</dbReference>
<comment type="caution">
    <text evidence="2">The sequence shown here is derived from an EMBL/GenBank/DDBJ whole genome shotgun (WGS) entry which is preliminary data.</text>
</comment>
<dbReference type="Gene3D" id="3.10.129.10">
    <property type="entry name" value="Hotdog Thioesterase"/>
    <property type="match status" value="1"/>
</dbReference>
<evidence type="ECO:0000313" key="2">
    <source>
        <dbReference type="EMBL" id="MBC2669309.1"/>
    </source>
</evidence>
<dbReference type="CDD" id="cd00586">
    <property type="entry name" value="4HBT"/>
    <property type="match status" value="1"/>
</dbReference>
<dbReference type="Proteomes" id="UP000551327">
    <property type="component" value="Unassembled WGS sequence"/>
</dbReference>
<feature type="region of interest" description="Disordered" evidence="1">
    <location>
        <begin position="134"/>
        <end position="153"/>
    </location>
</feature>